<organism evidence="8 9">
    <name type="scientific">Herbaspirillum robiniae</name>
    <dbReference type="NCBI Taxonomy" id="2014887"/>
    <lineage>
        <taxon>Bacteria</taxon>
        <taxon>Pseudomonadati</taxon>
        <taxon>Pseudomonadota</taxon>
        <taxon>Betaproteobacteria</taxon>
        <taxon>Burkholderiales</taxon>
        <taxon>Oxalobacteraceae</taxon>
        <taxon>Herbaspirillum</taxon>
    </lineage>
</organism>
<dbReference type="PROSITE" id="PS50111">
    <property type="entry name" value="CHEMOTAXIS_TRANSDUC_2"/>
    <property type="match status" value="1"/>
</dbReference>
<gene>
    <name evidence="8" type="ORF">HNO84_08695</name>
</gene>
<dbReference type="SMART" id="SM00283">
    <property type="entry name" value="MA"/>
    <property type="match status" value="1"/>
</dbReference>
<feature type="domain" description="HAMP" evidence="7">
    <location>
        <begin position="212"/>
        <end position="254"/>
    </location>
</feature>
<proteinExistence type="inferred from homology"/>
<protein>
    <submittedName>
        <fullName evidence="8">HAMP domain-containing protein</fullName>
    </submittedName>
</protein>
<comment type="similarity">
    <text evidence="2">Belongs to the methyl-accepting chemotaxis (MCP) protein family.</text>
</comment>
<evidence type="ECO:0000256" key="5">
    <source>
        <dbReference type="SAM" id="Phobius"/>
    </source>
</evidence>
<feature type="domain" description="Methyl-accepting transducer" evidence="6">
    <location>
        <begin position="259"/>
        <end position="488"/>
    </location>
</feature>
<dbReference type="Pfam" id="PF00015">
    <property type="entry name" value="MCPsignal"/>
    <property type="match status" value="1"/>
</dbReference>
<dbReference type="Proteomes" id="UP000536746">
    <property type="component" value="Unassembled WGS sequence"/>
</dbReference>
<dbReference type="InterPro" id="IPR004089">
    <property type="entry name" value="MCPsignal_dom"/>
</dbReference>
<dbReference type="PROSITE" id="PS50885">
    <property type="entry name" value="HAMP"/>
    <property type="match status" value="1"/>
</dbReference>
<dbReference type="CDD" id="cd06225">
    <property type="entry name" value="HAMP"/>
    <property type="match status" value="1"/>
</dbReference>
<dbReference type="SMART" id="SM00304">
    <property type="entry name" value="HAMP"/>
    <property type="match status" value="1"/>
</dbReference>
<sequence length="577" mass="61079">MMRQAELRVERTSETRYRSYQLAQVLAQDSADLTTAVRSYVVTGNPKYEARYYEVIDMNSGKKARPDGSKGALLDQMKEAGFTDAEFAKLKQAQDLSIALVKTEEIAMHAVKGEFDDGAGKFTKKGDPDLELARKLVHDDAYEGKVAQILKPVGEFVALMDARTRGDLDAADRSSRTAFTACLVMLAVMLLLSMATLYFLFVLIRSQLERGSKAAEQLATGDLRVTLAVERDDEIGRLMGAINGIGQGLARVVSTVRHSTETINVAAREIATGNMDLSSRTESQASSLEETASSMEELTTTVQQNAANAREANQLANSASELANRGGEVVGNVVQTMESIKASSGKIADIISVIDGIAFQTNILALNAAVEAARAGEQGRGFAVVASEVRSLAQRSATAAKEIKELIGDSVEKVDAGGKLVDQAGVTMDEIVNAVRHVAGIMHDITTASEEQSAGIAQVNDAINQMEAITQQNAALVEEAAAAAGSLREQSDSLMQDVSVFKLTEDGSAPTAAAPAPVRQAESVRPVARPVAKSVANPVAKPAPAAAPKLAAAKPKAATAPAAKQTARSGEADWEEF</sequence>
<keyword evidence="1" id="KW-0488">Methylation</keyword>
<dbReference type="InterPro" id="IPR051310">
    <property type="entry name" value="MCP_chemotaxis"/>
</dbReference>
<evidence type="ECO:0000256" key="1">
    <source>
        <dbReference type="ARBA" id="ARBA00022481"/>
    </source>
</evidence>
<evidence type="ECO:0000313" key="9">
    <source>
        <dbReference type="Proteomes" id="UP000536746"/>
    </source>
</evidence>
<feature type="transmembrane region" description="Helical" evidence="5">
    <location>
        <begin position="183"/>
        <end position="204"/>
    </location>
</feature>
<evidence type="ECO:0000259" key="7">
    <source>
        <dbReference type="PROSITE" id="PS50885"/>
    </source>
</evidence>
<evidence type="ECO:0000256" key="4">
    <source>
        <dbReference type="SAM" id="MobiDB-lite"/>
    </source>
</evidence>
<name>A0ABX2LWV2_9BURK</name>
<keyword evidence="5" id="KW-0812">Transmembrane</keyword>
<evidence type="ECO:0000259" key="6">
    <source>
        <dbReference type="PROSITE" id="PS50111"/>
    </source>
</evidence>
<reference evidence="8 9" key="1">
    <citation type="journal article" date="2020" name="Front. Plant Sci.">
        <title>Isolation of Rhizosphere Bacteria That Improve Quality and Water Stress Tolerance in Greenhouse Ornamentals.</title>
        <authorList>
            <person name="Nordstedt N.P."/>
            <person name="Jones M.L."/>
        </authorList>
    </citation>
    <scope>NUCLEOTIDE SEQUENCE [LARGE SCALE GENOMIC DNA]</scope>
    <source>
        <strain evidence="8 9">C6C2</strain>
    </source>
</reference>
<dbReference type="Gene3D" id="1.10.287.950">
    <property type="entry name" value="Methyl-accepting chemotaxis protein"/>
    <property type="match status" value="1"/>
</dbReference>
<keyword evidence="9" id="KW-1185">Reference proteome</keyword>
<feature type="region of interest" description="Disordered" evidence="4">
    <location>
        <begin position="534"/>
        <end position="577"/>
    </location>
</feature>
<keyword evidence="5" id="KW-1133">Transmembrane helix</keyword>
<dbReference type="CDD" id="cd11386">
    <property type="entry name" value="MCP_signal"/>
    <property type="match status" value="1"/>
</dbReference>
<dbReference type="EMBL" id="JABFMT010000006">
    <property type="protein sequence ID" value="NUU01675.1"/>
    <property type="molecule type" value="Genomic_DNA"/>
</dbReference>
<dbReference type="SUPFAM" id="SSF58104">
    <property type="entry name" value="Methyl-accepting chemotaxis protein (MCP) signaling domain"/>
    <property type="match status" value="1"/>
</dbReference>
<evidence type="ECO:0000313" key="8">
    <source>
        <dbReference type="EMBL" id="NUU01675.1"/>
    </source>
</evidence>
<dbReference type="PANTHER" id="PTHR43531:SF14">
    <property type="entry name" value="METHYL-ACCEPTING CHEMOTAXIS PROTEIN I-RELATED"/>
    <property type="match status" value="1"/>
</dbReference>
<evidence type="ECO:0000256" key="3">
    <source>
        <dbReference type="PROSITE-ProRule" id="PRU00284"/>
    </source>
</evidence>
<comment type="caution">
    <text evidence="8">The sequence shown here is derived from an EMBL/GenBank/DDBJ whole genome shotgun (WGS) entry which is preliminary data.</text>
</comment>
<keyword evidence="5" id="KW-0472">Membrane</keyword>
<accession>A0ABX2LWV2</accession>
<keyword evidence="3" id="KW-0807">Transducer</keyword>
<dbReference type="Pfam" id="PF00672">
    <property type="entry name" value="HAMP"/>
    <property type="match status" value="1"/>
</dbReference>
<feature type="compositionally biased region" description="Low complexity" evidence="4">
    <location>
        <begin position="534"/>
        <end position="564"/>
    </location>
</feature>
<dbReference type="InterPro" id="IPR003660">
    <property type="entry name" value="HAMP_dom"/>
</dbReference>
<dbReference type="PANTHER" id="PTHR43531">
    <property type="entry name" value="PROTEIN ICFG"/>
    <property type="match status" value="1"/>
</dbReference>
<evidence type="ECO:0000256" key="2">
    <source>
        <dbReference type="ARBA" id="ARBA00029447"/>
    </source>
</evidence>